<accession>A0A9N9ICY6</accession>
<dbReference type="PANTHER" id="PTHR11085">
    <property type="entry name" value="NAD-DEPENDENT PROTEIN DEACYLASE SIRTUIN-5, MITOCHONDRIAL-RELATED"/>
    <property type="match status" value="1"/>
</dbReference>
<evidence type="ECO:0000313" key="6">
    <source>
        <dbReference type="EMBL" id="CAG8729070.1"/>
    </source>
</evidence>
<evidence type="ECO:0000256" key="1">
    <source>
        <dbReference type="ARBA" id="ARBA00006924"/>
    </source>
</evidence>
<feature type="binding site" evidence="4">
    <location>
        <position position="119"/>
    </location>
    <ligand>
        <name>Zn(2+)</name>
        <dbReference type="ChEBI" id="CHEBI:29105"/>
    </ligand>
</feature>
<dbReference type="AlphaFoldDB" id="A0A9N9ICY6"/>
<dbReference type="InterPro" id="IPR029035">
    <property type="entry name" value="DHS-like_NAD/FAD-binding_dom"/>
</dbReference>
<evidence type="ECO:0000259" key="5">
    <source>
        <dbReference type="PROSITE" id="PS50305"/>
    </source>
</evidence>
<evidence type="ECO:0000256" key="4">
    <source>
        <dbReference type="PROSITE-ProRule" id="PRU00236"/>
    </source>
</evidence>
<feature type="binding site" evidence="4">
    <location>
        <position position="147"/>
    </location>
    <ligand>
        <name>Zn(2+)</name>
        <dbReference type="ChEBI" id="CHEBI:29105"/>
    </ligand>
</feature>
<dbReference type="OrthoDB" id="2919105at2759"/>
<evidence type="ECO:0000256" key="2">
    <source>
        <dbReference type="ARBA" id="ARBA00022679"/>
    </source>
</evidence>
<protein>
    <submittedName>
        <fullName evidence="6">735_t:CDS:1</fullName>
    </submittedName>
</protein>
<keyword evidence="3" id="KW-0520">NAD</keyword>
<keyword evidence="2" id="KW-0808">Transferase</keyword>
<sequence>DFRSKEEGLYDLVKRQFPGTFRSGRDLFDAELLRSHESIRAFYLFMGSLKELIVNATPTATHFFLKKLADMKKLTRVYTQNVDNLEELVGLNVDWKFEKVSKCAAQVVQLHGTMSSLRCSSCTNNYPFVTQYCDVFKQGEAPWCPGCEKRGRYHEKTRD</sequence>
<reference evidence="6" key="1">
    <citation type="submission" date="2021-06" db="EMBL/GenBank/DDBJ databases">
        <authorList>
            <person name="Kallberg Y."/>
            <person name="Tangrot J."/>
            <person name="Rosling A."/>
        </authorList>
    </citation>
    <scope>NUCLEOTIDE SEQUENCE</scope>
    <source>
        <strain evidence="6">CL551</strain>
    </source>
</reference>
<dbReference type="GO" id="GO:0017136">
    <property type="term" value="F:histone deacetylase activity, NAD-dependent"/>
    <property type="evidence" value="ECO:0007669"/>
    <property type="project" value="TreeGrafter"/>
</dbReference>
<dbReference type="EMBL" id="CAJVPV010025486">
    <property type="protein sequence ID" value="CAG8729070.1"/>
    <property type="molecule type" value="Genomic_DNA"/>
</dbReference>
<dbReference type="CDD" id="cd00296">
    <property type="entry name" value="SIR2"/>
    <property type="match status" value="1"/>
</dbReference>
<dbReference type="InterPro" id="IPR050134">
    <property type="entry name" value="NAD-dep_sirtuin_deacylases"/>
</dbReference>
<feature type="active site" description="Proton acceptor" evidence="4">
    <location>
        <position position="111"/>
    </location>
</feature>
<comment type="similarity">
    <text evidence="1">Belongs to the sirtuin family. Class I subfamily.</text>
</comment>
<feature type="domain" description="Deacetylase sirtuin-type" evidence="5">
    <location>
        <begin position="1"/>
        <end position="159"/>
    </location>
</feature>
<feature type="binding site" evidence="4">
    <location>
        <position position="144"/>
    </location>
    <ligand>
        <name>Zn(2+)</name>
        <dbReference type="ChEBI" id="CHEBI:29105"/>
    </ligand>
</feature>
<dbReference type="PROSITE" id="PS50305">
    <property type="entry name" value="SIRTUIN"/>
    <property type="match status" value="1"/>
</dbReference>
<dbReference type="PANTHER" id="PTHR11085:SF8">
    <property type="entry name" value="NAD-DEPENDENT HISTONE DEACETYLASE HST3"/>
    <property type="match status" value="1"/>
</dbReference>
<evidence type="ECO:0000256" key="3">
    <source>
        <dbReference type="ARBA" id="ARBA00023027"/>
    </source>
</evidence>
<dbReference type="InterPro" id="IPR003000">
    <property type="entry name" value="Sirtuin"/>
</dbReference>
<dbReference type="SUPFAM" id="SSF52467">
    <property type="entry name" value="DHS-like NAD/FAD-binding domain"/>
    <property type="match status" value="1"/>
</dbReference>
<comment type="caution">
    <text evidence="6">The sequence shown here is derived from an EMBL/GenBank/DDBJ whole genome shotgun (WGS) entry which is preliminary data.</text>
</comment>
<organism evidence="6 7">
    <name type="scientific">Acaulospora morrowiae</name>
    <dbReference type="NCBI Taxonomy" id="94023"/>
    <lineage>
        <taxon>Eukaryota</taxon>
        <taxon>Fungi</taxon>
        <taxon>Fungi incertae sedis</taxon>
        <taxon>Mucoromycota</taxon>
        <taxon>Glomeromycotina</taxon>
        <taxon>Glomeromycetes</taxon>
        <taxon>Diversisporales</taxon>
        <taxon>Acaulosporaceae</taxon>
        <taxon>Acaulospora</taxon>
    </lineage>
</organism>
<feature type="binding site" evidence="4">
    <location>
        <position position="122"/>
    </location>
    <ligand>
        <name>Zn(2+)</name>
        <dbReference type="ChEBI" id="CHEBI:29105"/>
    </ligand>
</feature>
<proteinExistence type="inferred from homology"/>
<dbReference type="Gene3D" id="3.40.50.1220">
    <property type="entry name" value="TPP-binding domain"/>
    <property type="match status" value="1"/>
</dbReference>
<dbReference type="GO" id="GO:0005634">
    <property type="term" value="C:nucleus"/>
    <property type="evidence" value="ECO:0007669"/>
    <property type="project" value="TreeGrafter"/>
</dbReference>
<evidence type="ECO:0000313" key="7">
    <source>
        <dbReference type="Proteomes" id="UP000789342"/>
    </source>
</evidence>
<dbReference type="Pfam" id="PF02146">
    <property type="entry name" value="SIR2"/>
    <property type="match status" value="1"/>
</dbReference>
<keyword evidence="4" id="KW-0862">Zinc</keyword>
<dbReference type="InterPro" id="IPR026590">
    <property type="entry name" value="Ssirtuin_cat_dom"/>
</dbReference>
<dbReference type="Proteomes" id="UP000789342">
    <property type="component" value="Unassembled WGS sequence"/>
</dbReference>
<gene>
    <name evidence="6" type="ORF">AMORRO_LOCUS13877</name>
</gene>
<keyword evidence="7" id="KW-1185">Reference proteome</keyword>
<name>A0A9N9ICY6_9GLOM</name>
<dbReference type="GO" id="GO:0070403">
    <property type="term" value="F:NAD+ binding"/>
    <property type="evidence" value="ECO:0007669"/>
    <property type="project" value="InterPro"/>
</dbReference>
<dbReference type="GO" id="GO:0046872">
    <property type="term" value="F:metal ion binding"/>
    <property type="evidence" value="ECO:0007669"/>
    <property type="project" value="UniProtKB-KW"/>
</dbReference>
<keyword evidence="4" id="KW-0479">Metal-binding</keyword>
<feature type="non-terminal residue" evidence="6">
    <location>
        <position position="1"/>
    </location>
</feature>